<dbReference type="SUPFAM" id="SSF47384">
    <property type="entry name" value="Homodimeric domain of signal transducing histidine kinase"/>
    <property type="match status" value="1"/>
</dbReference>
<keyword evidence="9" id="KW-0902">Two-component regulatory system</keyword>
<evidence type="ECO:0000256" key="2">
    <source>
        <dbReference type="ARBA" id="ARBA00004141"/>
    </source>
</evidence>
<dbReference type="EMBL" id="CANI01000041">
    <property type="protein sequence ID" value="CCM78967.1"/>
    <property type="molecule type" value="Genomic_DNA"/>
</dbReference>
<keyword evidence="6 11" id="KW-0812">Transmembrane</keyword>
<evidence type="ECO:0000313" key="15">
    <source>
        <dbReference type="Proteomes" id="UP000009319"/>
    </source>
</evidence>
<evidence type="ECO:0000256" key="7">
    <source>
        <dbReference type="ARBA" id="ARBA00022777"/>
    </source>
</evidence>
<keyword evidence="7 14" id="KW-0418">Kinase</keyword>
<dbReference type="EC" id="2.7.13.3" evidence="3"/>
<dbReference type="SUPFAM" id="SSF55874">
    <property type="entry name" value="ATPase domain of HSP90 chaperone/DNA topoisomerase II/histidine kinase"/>
    <property type="match status" value="1"/>
</dbReference>
<evidence type="ECO:0000256" key="6">
    <source>
        <dbReference type="ARBA" id="ARBA00022692"/>
    </source>
</evidence>
<keyword evidence="10 11" id="KW-0472">Membrane</keyword>
<dbReference type="SMART" id="SM00387">
    <property type="entry name" value="HATPase_c"/>
    <property type="match status" value="1"/>
</dbReference>
<keyword evidence="15" id="KW-1185">Reference proteome</keyword>
<name>K0Q3K1_9HYPH</name>
<sequence>MSRSHPTLGAILTRRIAFFAVLAMVLQLAVIFFDYYWNVGELSRLYVEQETERLASGISVEGKSVRYQLPDSIRQRYQEQSTGYVARIRDASGALVFESCDDACESQFLPADVNPPDFWLRSLKPGKPLTLVGGRGFVVGNQRFLVDVATIDDPQNVVSSVFWNEVIEHMLVPMSILLVLVLGATLLSVRQALKPVRAAADAADNIDPMDARSHLNFDKMPREVAHLAIAVNRALERVGELMTSQKVLTSGIAHEIRTPLAAIKLELGNIDHPRARKAEDDLDDLVRFVAELTTLARLDSFDHGIFETVDLVALSASVVEQLAPWVYENHHSLEFCPHVENALVQGAPALLKDALRNLVENAVRHTPAGADILVSVGSNRVRVEDRHPGGMRQETSTSRGSDGLGIGLKIVRRIAELHRGSFRQSTSKLGHIFEIIFADQHRNRGSSATKKD</sequence>
<comment type="caution">
    <text evidence="14">The sequence shown here is derived from an EMBL/GenBank/DDBJ whole genome shotgun (WGS) entry which is preliminary data.</text>
</comment>
<evidence type="ECO:0000256" key="3">
    <source>
        <dbReference type="ARBA" id="ARBA00012438"/>
    </source>
</evidence>
<keyword evidence="8 11" id="KW-1133">Transmembrane helix</keyword>
<dbReference type="Proteomes" id="UP000009319">
    <property type="component" value="Unassembled WGS sequence"/>
</dbReference>
<dbReference type="InterPro" id="IPR036890">
    <property type="entry name" value="HATPase_C_sf"/>
</dbReference>
<feature type="domain" description="HAMP" evidence="13">
    <location>
        <begin position="190"/>
        <end position="243"/>
    </location>
</feature>
<evidence type="ECO:0000256" key="10">
    <source>
        <dbReference type="ARBA" id="ARBA00023136"/>
    </source>
</evidence>
<evidence type="ECO:0000259" key="12">
    <source>
        <dbReference type="PROSITE" id="PS50109"/>
    </source>
</evidence>
<dbReference type="PROSITE" id="PS50109">
    <property type="entry name" value="HIS_KIN"/>
    <property type="match status" value="1"/>
</dbReference>
<dbReference type="Gene3D" id="3.30.565.10">
    <property type="entry name" value="Histidine kinase-like ATPase, C-terminal domain"/>
    <property type="match status" value="1"/>
</dbReference>
<dbReference type="GO" id="GO:0005886">
    <property type="term" value="C:plasma membrane"/>
    <property type="evidence" value="ECO:0007669"/>
    <property type="project" value="TreeGrafter"/>
</dbReference>
<dbReference type="InterPro" id="IPR036097">
    <property type="entry name" value="HisK_dim/P_sf"/>
</dbReference>
<comment type="subcellular location">
    <subcellularLocation>
        <location evidence="2">Membrane</location>
        <topology evidence="2">Multi-pass membrane protein</topology>
    </subcellularLocation>
</comment>
<evidence type="ECO:0000256" key="4">
    <source>
        <dbReference type="ARBA" id="ARBA00022553"/>
    </source>
</evidence>
<dbReference type="PROSITE" id="PS50885">
    <property type="entry name" value="HAMP"/>
    <property type="match status" value="1"/>
</dbReference>
<accession>K0Q3K1</accession>
<keyword evidence="4" id="KW-0597">Phosphoprotein</keyword>
<dbReference type="Pfam" id="PF02518">
    <property type="entry name" value="HATPase_c"/>
    <property type="match status" value="1"/>
</dbReference>
<dbReference type="InterPro" id="IPR003661">
    <property type="entry name" value="HisK_dim/P_dom"/>
</dbReference>
<dbReference type="CDD" id="cd00082">
    <property type="entry name" value="HisKA"/>
    <property type="match status" value="1"/>
</dbReference>
<keyword evidence="5" id="KW-0808">Transferase</keyword>
<evidence type="ECO:0000313" key="14">
    <source>
        <dbReference type="EMBL" id="CCM78967.1"/>
    </source>
</evidence>
<dbReference type="AlphaFoldDB" id="K0Q3K1"/>
<dbReference type="HOGENOM" id="CLU_000445_89_37_5"/>
<evidence type="ECO:0000256" key="5">
    <source>
        <dbReference type="ARBA" id="ARBA00022679"/>
    </source>
</evidence>
<dbReference type="PANTHER" id="PTHR45436:SF15">
    <property type="entry name" value="SENSOR HISTIDINE KINASE CUSS"/>
    <property type="match status" value="1"/>
</dbReference>
<evidence type="ECO:0000256" key="1">
    <source>
        <dbReference type="ARBA" id="ARBA00000085"/>
    </source>
</evidence>
<dbReference type="STRING" id="1211777.BN77_p10204"/>
<comment type="catalytic activity">
    <reaction evidence="1">
        <text>ATP + protein L-histidine = ADP + protein N-phospho-L-histidine.</text>
        <dbReference type="EC" id="2.7.13.3"/>
    </reaction>
</comment>
<proteinExistence type="predicted"/>
<organism evidence="14 15">
    <name type="scientific">Rhizobium mesoamericanum STM3625</name>
    <dbReference type="NCBI Taxonomy" id="1211777"/>
    <lineage>
        <taxon>Bacteria</taxon>
        <taxon>Pseudomonadati</taxon>
        <taxon>Pseudomonadota</taxon>
        <taxon>Alphaproteobacteria</taxon>
        <taxon>Hyphomicrobiales</taxon>
        <taxon>Rhizobiaceae</taxon>
        <taxon>Rhizobium/Agrobacterium group</taxon>
        <taxon>Rhizobium</taxon>
    </lineage>
</organism>
<dbReference type="SMART" id="SM00388">
    <property type="entry name" value="HisKA"/>
    <property type="match status" value="1"/>
</dbReference>
<dbReference type="InterPro" id="IPR003594">
    <property type="entry name" value="HATPase_dom"/>
</dbReference>
<dbReference type="InterPro" id="IPR050428">
    <property type="entry name" value="TCS_sensor_his_kinase"/>
</dbReference>
<evidence type="ECO:0000256" key="11">
    <source>
        <dbReference type="SAM" id="Phobius"/>
    </source>
</evidence>
<gene>
    <name evidence="14" type="ORF">BN77_p10204</name>
</gene>
<dbReference type="InterPro" id="IPR005467">
    <property type="entry name" value="His_kinase_dom"/>
</dbReference>
<evidence type="ECO:0000256" key="9">
    <source>
        <dbReference type="ARBA" id="ARBA00023012"/>
    </source>
</evidence>
<dbReference type="InterPro" id="IPR003660">
    <property type="entry name" value="HAMP_dom"/>
</dbReference>
<dbReference type="Gene3D" id="1.10.287.130">
    <property type="match status" value="1"/>
</dbReference>
<evidence type="ECO:0000259" key="13">
    <source>
        <dbReference type="PROSITE" id="PS50885"/>
    </source>
</evidence>
<protein>
    <recommendedName>
        <fullName evidence="3">histidine kinase</fullName>
        <ecNumber evidence="3">2.7.13.3</ecNumber>
    </recommendedName>
</protein>
<dbReference type="RefSeq" id="WP_007535828.1">
    <property type="nucleotide sequence ID" value="NZ_HF536773.1"/>
</dbReference>
<dbReference type="PANTHER" id="PTHR45436">
    <property type="entry name" value="SENSOR HISTIDINE KINASE YKOH"/>
    <property type="match status" value="1"/>
</dbReference>
<dbReference type="GO" id="GO:0000155">
    <property type="term" value="F:phosphorelay sensor kinase activity"/>
    <property type="evidence" value="ECO:0007669"/>
    <property type="project" value="InterPro"/>
</dbReference>
<feature type="domain" description="Histidine kinase" evidence="12">
    <location>
        <begin position="251"/>
        <end position="441"/>
    </location>
</feature>
<dbReference type="eggNOG" id="COG0642">
    <property type="taxonomic scope" value="Bacteria"/>
</dbReference>
<feature type="transmembrane region" description="Helical" evidence="11">
    <location>
        <begin position="16"/>
        <end position="37"/>
    </location>
</feature>
<reference evidence="14 15" key="1">
    <citation type="journal article" date="2013" name="Genome Announc.">
        <title>Draft Genome Sequence of Rhizobium mesoamericanum STM3625, a Nitrogen-Fixing Symbiont of Mimosa pudica Isolated in French Guiana (South America).</title>
        <authorList>
            <person name="Moulin L."/>
            <person name="Mornico D."/>
            <person name="Melkonian R."/>
            <person name="Klonowska A."/>
        </authorList>
    </citation>
    <scope>NUCLEOTIDE SEQUENCE [LARGE SCALE GENOMIC DNA]</scope>
    <source>
        <strain evidence="14 15">STM3625</strain>
    </source>
</reference>
<evidence type="ECO:0000256" key="8">
    <source>
        <dbReference type="ARBA" id="ARBA00022989"/>
    </source>
</evidence>